<reference evidence="2" key="2">
    <citation type="submission" date="2023-07" db="EMBL/GenBank/DDBJ databases">
        <title>Duganella aceri sp. nov., isolated from tree sap.</title>
        <authorList>
            <person name="Kim I.S."/>
        </authorList>
    </citation>
    <scope>NUCLEOTIDE SEQUENCE [LARGE SCALE GENOMIC DNA]</scope>
    <source>
        <strain evidence="2">SAP-35</strain>
    </source>
</reference>
<protein>
    <submittedName>
        <fullName evidence="1">Type II toxin-antitoxin system RelE/ParE family toxin</fullName>
    </submittedName>
</protein>
<keyword evidence="2" id="KW-1185">Reference proteome</keyword>
<proteinExistence type="predicted"/>
<reference evidence="1 2" key="1">
    <citation type="submission" date="2020-01" db="EMBL/GenBank/DDBJ databases">
        <authorList>
            <person name="Lee S.D."/>
        </authorList>
    </citation>
    <scope>NUCLEOTIDE SEQUENCE [LARGE SCALE GENOMIC DNA]</scope>
    <source>
        <strain evidence="1 2">SAP-35</strain>
    </source>
</reference>
<comment type="caution">
    <text evidence="1">The sequence shown here is derived from an EMBL/GenBank/DDBJ whole genome shotgun (WGS) entry which is preliminary data.</text>
</comment>
<dbReference type="EMBL" id="JAADJT010000001">
    <property type="protein sequence ID" value="NGZ83522.1"/>
    <property type="molecule type" value="Genomic_DNA"/>
</dbReference>
<evidence type="ECO:0000313" key="1">
    <source>
        <dbReference type="EMBL" id="NGZ83522.1"/>
    </source>
</evidence>
<dbReference type="RefSeq" id="WP_166099175.1">
    <property type="nucleotide sequence ID" value="NZ_JAADJT010000001.1"/>
</dbReference>
<dbReference type="Proteomes" id="UP000666369">
    <property type="component" value="Unassembled WGS sequence"/>
</dbReference>
<evidence type="ECO:0000313" key="2">
    <source>
        <dbReference type="Proteomes" id="UP000666369"/>
    </source>
</evidence>
<gene>
    <name evidence="1" type="ORF">GW587_04495</name>
</gene>
<name>A0ABX0FG35_9BURK</name>
<organism evidence="1 2">
    <name type="scientific">Duganella aceris</name>
    <dbReference type="NCBI Taxonomy" id="2703883"/>
    <lineage>
        <taxon>Bacteria</taxon>
        <taxon>Pseudomonadati</taxon>
        <taxon>Pseudomonadota</taxon>
        <taxon>Betaproteobacteria</taxon>
        <taxon>Burkholderiales</taxon>
        <taxon>Oxalobacteraceae</taxon>
        <taxon>Telluria group</taxon>
        <taxon>Duganella</taxon>
    </lineage>
</organism>
<accession>A0ABX0FG35</accession>
<sequence length="52" mass="6223">MTQNPHLGAPHAEFREWPAKFGKRAYMLRYFILENGDVLITRVWHSREQRPA</sequence>